<comment type="cofactor">
    <cofactor evidence="1">
        <name>FAD</name>
        <dbReference type="ChEBI" id="CHEBI:57692"/>
    </cofactor>
</comment>
<protein>
    <recommendedName>
        <fullName evidence="6">FAD linked oxidase N-terminal domain-containing protein</fullName>
    </recommendedName>
</protein>
<keyword evidence="5" id="KW-0560">Oxidoreductase</keyword>
<dbReference type="InterPro" id="IPR016169">
    <property type="entry name" value="FAD-bd_PCMH_sub2"/>
</dbReference>
<evidence type="ECO:0000256" key="1">
    <source>
        <dbReference type="ARBA" id="ARBA00001974"/>
    </source>
</evidence>
<dbReference type="SUPFAM" id="SSF56176">
    <property type="entry name" value="FAD-binding/transporter-associated domain-like"/>
    <property type="match status" value="1"/>
</dbReference>
<keyword evidence="8" id="KW-1185">Reference proteome</keyword>
<dbReference type="InterPro" id="IPR006094">
    <property type="entry name" value="Oxid_FAD_bind_N"/>
</dbReference>
<organism evidence="7 8">
    <name type="scientific">Pholiota conissans</name>
    <dbReference type="NCBI Taxonomy" id="109636"/>
    <lineage>
        <taxon>Eukaryota</taxon>
        <taxon>Fungi</taxon>
        <taxon>Dikarya</taxon>
        <taxon>Basidiomycota</taxon>
        <taxon>Agaricomycotina</taxon>
        <taxon>Agaricomycetes</taxon>
        <taxon>Agaricomycetidae</taxon>
        <taxon>Agaricales</taxon>
        <taxon>Agaricineae</taxon>
        <taxon>Strophariaceae</taxon>
        <taxon>Pholiota</taxon>
    </lineage>
</organism>
<evidence type="ECO:0000256" key="4">
    <source>
        <dbReference type="ARBA" id="ARBA00022827"/>
    </source>
</evidence>
<dbReference type="Proteomes" id="UP000807469">
    <property type="component" value="Unassembled WGS sequence"/>
</dbReference>
<dbReference type="InterPro" id="IPR050416">
    <property type="entry name" value="FAD-linked_Oxidoreductase"/>
</dbReference>
<sequence length="123" mass="13130">MRLGPKYGFQVVFRSGGHSYKANGLGGKNGSFAVDMGNFNTVSVDPTTHIATISPGNRLISVALALNATGRAMPHGAFPYVGIDGHSGMLDDELNVSKLTDFVCLFVLFWDKEDTDLHRANGG</sequence>
<dbReference type="Gene3D" id="3.30.465.10">
    <property type="match status" value="1"/>
</dbReference>
<evidence type="ECO:0000313" key="7">
    <source>
        <dbReference type="EMBL" id="KAF9477003.1"/>
    </source>
</evidence>
<dbReference type="EMBL" id="MU155274">
    <property type="protein sequence ID" value="KAF9477003.1"/>
    <property type="molecule type" value="Genomic_DNA"/>
</dbReference>
<dbReference type="GO" id="GO:0050660">
    <property type="term" value="F:flavin adenine dinucleotide binding"/>
    <property type="evidence" value="ECO:0007669"/>
    <property type="project" value="InterPro"/>
</dbReference>
<reference evidence="7" key="1">
    <citation type="submission" date="2020-11" db="EMBL/GenBank/DDBJ databases">
        <authorList>
            <consortium name="DOE Joint Genome Institute"/>
            <person name="Ahrendt S."/>
            <person name="Riley R."/>
            <person name="Andreopoulos W."/>
            <person name="Labutti K."/>
            <person name="Pangilinan J."/>
            <person name="Ruiz-Duenas F.J."/>
            <person name="Barrasa J.M."/>
            <person name="Sanchez-Garcia M."/>
            <person name="Camarero S."/>
            <person name="Miyauchi S."/>
            <person name="Serrano A."/>
            <person name="Linde D."/>
            <person name="Babiker R."/>
            <person name="Drula E."/>
            <person name="Ayuso-Fernandez I."/>
            <person name="Pacheco R."/>
            <person name="Padilla G."/>
            <person name="Ferreira P."/>
            <person name="Barriuso J."/>
            <person name="Kellner H."/>
            <person name="Castanera R."/>
            <person name="Alfaro M."/>
            <person name="Ramirez L."/>
            <person name="Pisabarro A.G."/>
            <person name="Kuo A."/>
            <person name="Tritt A."/>
            <person name="Lipzen A."/>
            <person name="He G."/>
            <person name="Yan M."/>
            <person name="Ng V."/>
            <person name="Cullen D."/>
            <person name="Martin F."/>
            <person name="Rosso M.-N."/>
            <person name="Henrissat B."/>
            <person name="Hibbett D."/>
            <person name="Martinez A.T."/>
            <person name="Grigoriev I.V."/>
        </authorList>
    </citation>
    <scope>NUCLEOTIDE SEQUENCE</scope>
    <source>
        <strain evidence="7">CIRM-BRFM 674</strain>
    </source>
</reference>
<dbReference type="PANTHER" id="PTHR42973">
    <property type="entry name" value="BINDING OXIDOREDUCTASE, PUTATIVE (AFU_ORTHOLOGUE AFUA_1G17690)-RELATED"/>
    <property type="match status" value="1"/>
</dbReference>
<dbReference type="AlphaFoldDB" id="A0A9P5YWE2"/>
<comment type="caution">
    <text evidence="7">The sequence shown here is derived from an EMBL/GenBank/DDBJ whole genome shotgun (WGS) entry which is preliminary data.</text>
</comment>
<proteinExistence type="inferred from homology"/>
<feature type="domain" description="FAD linked oxidase N-terminal" evidence="6">
    <location>
        <begin position="2"/>
        <end position="85"/>
    </location>
</feature>
<evidence type="ECO:0000313" key="8">
    <source>
        <dbReference type="Proteomes" id="UP000807469"/>
    </source>
</evidence>
<accession>A0A9P5YWE2</accession>
<evidence type="ECO:0000256" key="2">
    <source>
        <dbReference type="ARBA" id="ARBA00005466"/>
    </source>
</evidence>
<keyword evidence="3" id="KW-0285">Flavoprotein</keyword>
<evidence type="ECO:0000259" key="6">
    <source>
        <dbReference type="Pfam" id="PF01565"/>
    </source>
</evidence>
<dbReference type="PANTHER" id="PTHR42973:SF39">
    <property type="entry name" value="FAD-BINDING PCMH-TYPE DOMAIN-CONTAINING PROTEIN"/>
    <property type="match status" value="1"/>
</dbReference>
<dbReference type="InterPro" id="IPR036318">
    <property type="entry name" value="FAD-bd_PCMH-like_sf"/>
</dbReference>
<dbReference type="OrthoDB" id="407275at2759"/>
<evidence type="ECO:0000256" key="5">
    <source>
        <dbReference type="ARBA" id="ARBA00023002"/>
    </source>
</evidence>
<keyword evidence="4" id="KW-0274">FAD</keyword>
<name>A0A9P5YWE2_9AGAR</name>
<dbReference type="Pfam" id="PF01565">
    <property type="entry name" value="FAD_binding_4"/>
    <property type="match status" value="1"/>
</dbReference>
<gene>
    <name evidence="7" type="ORF">BDN70DRAFT_881638</name>
</gene>
<comment type="similarity">
    <text evidence="2">Belongs to the oxygen-dependent FAD-linked oxidoreductase family.</text>
</comment>
<dbReference type="GO" id="GO:0016491">
    <property type="term" value="F:oxidoreductase activity"/>
    <property type="evidence" value="ECO:0007669"/>
    <property type="project" value="UniProtKB-KW"/>
</dbReference>
<evidence type="ECO:0000256" key="3">
    <source>
        <dbReference type="ARBA" id="ARBA00022630"/>
    </source>
</evidence>